<accession>A0A7J6DTR2</accession>
<dbReference type="InterPro" id="IPR026960">
    <property type="entry name" value="RVT-Znf"/>
</dbReference>
<dbReference type="AlphaFoldDB" id="A0A7J6DTR2"/>
<feature type="domain" description="Reverse transcriptase zinc-binding" evidence="1">
    <location>
        <begin position="64"/>
        <end position="107"/>
    </location>
</feature>
<dbReference type="EMBL" id="JAATIP010000393">
    <property type="protein sequence ID" value="KAF4349491.1"/>
    <property type="molecule type" value="Genomic_DNA"/>
</dbReference>
<protein>
    <recommendedName>
        <fullName evidence="1">Reverse transcriptase zinc-binding domain-containing protein</fullName>
    </recommendedName>
</protein>
<evidence type="ECO:0000259" key="1">
    <source>
        <dbReference type="Pfam" id="PF13966"/>
    </source>
</evidence>
<gene>
    <name evidence="2" type="ORF">F8388_008434</name>
</gene>
<sequence>MAWLSGIKELSKMDQKLVWKVPLSNHSRSDSWYWLQDDSGLFTVKSAYSLLQAAKTSSNVPNNSGLPTRFQLSTKTIPIDPRCPFCLTAPETAFHVLVRCSFAQSCWRRSHVPSVSPGAMAWNVAESLEAVMILWSIWKHRNELVWNSKQQDANEVLSVAKLNYVDWVDARNKLILVLHQKNNYNQIANKTSTLRVLIS</sequence>
<evidence type="ECO:0000313" key="3">
    <source>
        <dbReference type="Proteomes" id="UP000525078"/>
    </source>
</evidence>
<dbReference type="Pfam" id="PF13966">
    <property type="entry name" value="zf-RVT"/>
    <property type="match status" value="1"/>
</dbReference>
<evidence type="ECO:0000313" key="2">
    <source>
        <dbReference type="EMBL" id="KAF4349491.1"/>
    </source>
</evidence>
<organism evidence="2 3">
    <name type="scientific">Cannabis sativa</name>
    <name type="common">Hemp</name>
    <name type="synonym">Marijuana</name>
    <dbReference type="NCBI Taxonomy" id="3483"/>
    <lineage>
        <taxon>Eukaryota</taxon>
        <taxon>Viridiplantae</taxon>
        <taxon>Streptophyta</taxon>
        <taxon>Embryophyta</taxon>
        <taxon>Tracheophyta</taxon>
        <taxon>Spermatophyta</taxon>
        <taxon>Magnoliopsida</taxon>
        <taxon>eudicotyledons</taxon>
        <taxon>Gunneridae</taxon>
        <taxon>Pentapetalae</taxon>
        <taxon>rosids</taxon>
        <taxon>fabids</taxon>
        <taxon>Rosales</taxon>
        <taxon>Cannabaceae</taxon>
        <taxon>Cannabis</taxon>
    </lineage>
</organism>
<proteinExistence type="predicted"/>
<comment type="caution">
    <text evidence="2">The sequence shown here is derived from an EMBL/GenBank/DDBJ whole genome shotgun (WGS) entry which is preliminary data.</text>
</comment>
<reference evidence="2 3" key="1">
    <citation type="journal article" date="2020" name="bioRxiv">
        <title>Sequence and annotation of 42 cannabis genomes reveals extensive copy number variation in cannabinoid synthesis and pathogen resistance genes.</title>
        <authorList>
            <person name="Mckernan K.J."/>
            <person name="Helbert Y."/>
            <person name="Kane L.T."/>
            <person name="Ebling H."/>
            <person name="Zhang L."/>
            <person name="Liu B."/>
            <person name="Eaton Z."/>
            <person name="Mclaughlin S."/>
            <person name="Kingan S."/>
            <person name="Baybayan P."/>
            <person name="Concepcion G."/>
            <person name="Jordan M."/>
            <person name="Riva A."/>
            <person name="Barbazuk W."/>
            <person name="Harkins T."/>
        </authorList>
    </citation>
    <scope>NUCLEOTIDE SEQUENCE [LARGE SCALE GENOMIC DNA]</scope>
    <source>
        <strain evidence="3">cv. Jamaican Lion 4</strain>
        <tissue evidence="2">Leaf</tissue>
    </source>
</reference>
<name>A0A7J6DTR2_CANSA</name>
<dbReference type="Proteomes" id="UP000525078">
    <property type="component" value="Unassembled WGS sequence"/>
</dbReference>